<dbReference type="CDD" id="cd05792">
    <property type="entry name" value="S1_eIF1AD_like"/>
    <property type="match status" value="1"/>
</dbReference>
<dbReference type="Pfam" id="PF01176">
    <property type="entry name" value="eIF-1a"/>
    <property type="match status" value="1"/>
</dbReference>
<evidence type="ECO:0000256" key="3">
    <source>
        <dbReference type="ARBA" id="ARBA00022884"/>
    </source>
</evidence>
<dbReference type="PANTHER" id="PTHR21641">
    <property type="entry name" value="TRANSLATION INITIATION FACTOR-RELATED"/>
    <property type="match status" value="1"/>
</dbReference>
<evidence type="ECO:0000256" key="1">
    <source>
        <dbReference type="ARBA" id="ARBA00007340"/>
    </source>
</evidence>
<feature type="domain" description="S1-like" evidence="6">
    <location>
        <begin position="21"/>
        <end position="104"/>
    </location>
</feature>
<dbReference type="GO" id="GO:0003723">
    <property type="term" value="F:RNA binding"/>
    <property type="evidence" value="ECO:0007669"/>
    <property type="project" value="UniProtKB-KW"/>
</dbReference>
<dbReference type="SMART" id="SM00652">
    <property type="entry name" value="eIF1a"/>
    <property type="match status" value="1"/>
</dbReference>
<dbReference type="Proteomes" id="UP000504631">
    <property type="component" value="Unplaced"/>
</dbReference>
<dbReference type="KEGG" id="bvk:117236993"/>
<keyword evidence="5" id="KW-0648">Protein biosynthesis</keyword>
<evidence type="ECO:0000259" key="6">
    <source>
        <dbReference type="PROSITE" id="PS50832"/>
    </source>
</evidence>
<comment type="similarity">
    <text evidence="1">Belongs to the EIF1AD family.</text>
</comment>
<dbReference type="Gene3D" id="2.40.50.140">
    <property type="entry name" value="Nucleic acid-binding proteins"/>
    <property type="match status" value="1"/>
</dbReference>
<dbReference type="InterPro" id="IPR006196">
    <property type="entry name" value="RNA-binding_domain_S1_IF1"/>
</dbReference>
<dbReference type="PANTHER" id="PTHR21641:SF0">
    <property type="entry name" value="RNA-BINDING PROTEIN EIF1AD-RELATED"/>
    <property type="match status" value="1"/>
</dbReference>
<evidence type="ECO:0000256" key="2">
    <source>
        <dbReference type="ARBA" id="ARBA00020989"/>
    </source>
</evidence>
<sequence length="171" mass="19753">MNIDIKFLLGLILQVKMSKATKRKHVTNEIQDLTVPTKTQSIVRIIQSRGNNLHEVADPAGSQYLVSMPVKFRRNIWIKRGDFVLVEPISEGNKVKAEIVKILTREHKKWYRQLNCWPKEFDEVSNSNQEITDGENDNEEDDLFVNTNRLLHNSNRIDKISDTSSDESDSC</sequence>
<evidence type="ECO:0000313" key="8">
    <source>
        <dbReference type="RefSeq" id="XP_033356386.1"/>
    </source>
</evidence>
<dbReference type="GO" id="GO:0005634">
    <property type="term" value="C:nucleus"/>
    <property type="evidence" value="ECO:0007669"/>
    <property type="project" value="TreeGrafter"/>
</dbReference>
<keyword evidence="7" id="KW-1185">Reference proteome</keyword>
<dbReference type="SUPFAM" id="SSF50249">
    <property type="entry name" value="Nucleic acid-binding proteins"/>
    <property type="match status" value="1"/>
</dbReference>
<organism evidence="7 8">
    <name type="scientific">Bombus vosnesenskii</name>
    <dbReference type="NCBI Taxonomy" id="207650"/>
    <lineage>
        <taxon>Eukaryota</taxon>
        <taxon>Metazoa</taxon>
        <taxon>Ecdysozoa</taxon>
        <taxon>Arthropoda</taxon>
        <taxon>Hexapoda</taxon>
        <taxon>Insecta</taxon>
        <taxon>Pterygota</taxon>
        <taxon>Neoptera</taxon>
        <taxon>Endopterygota</taxon>
        <taxon>Hymenoptera</taxon>
        <taxon>Apocrita</taxon>
        <taxon>Aculeata</taxon>
        <taxon>Apoidea</taxon>
        <taxon>Anthophila</taxon>
        <taxon>Apidae</taxon>
        <taxon>Bombus</taxon>
        <taxon>Pyrobombus</taxon>
    </lineage>
</organism>
<evidence type="ECO:0000313" key="7">
    <source>
        <dbReference type="Proteomes" id="UP000504631"/>
    </source>
</evidence>
<keyword evidence="5" id="KW-0396">Initiation factor</keyword>
<dbReference type="InterPro" id="IPR039294">
    <property type="entry name" value="EIF1AD"/>
</dbReference>
<dbReference type="PROSITE" id="PS50832">
    <property type="entry name" value="S1_IF1_TYPE"/>
    <property type="match status" value="1"/>
</dbReference>
<dbReference type="RefSeq" id="XP_033356386.1">
    <property type="nucleotide sequence ID" value="XM_033500495.1"/>
</dbReference>
<name>A0A6J3KW64_9HYME</name>
<keyword evidence="3" id="KW-0694">RNA-binding</keyword>
<protein>
    <recommendedName>
        <fullName evidence="2">Probable RNA-binding protein EIF1AD</fullName>
    </recommendedName>
    <alternativeName>
        <fullName evidence="4">Eukaryotic translation initiation factor 1A domain-containing protein</fullName>
    </alternativeName>
</protein>
<dbReference type="InterPro" id="IPR012340">
    <property type="entry name" value="NA-bd_OB-fold"/>
</dbReference>
<evidence type="ECO:0000256" key="4">
    <source>
        <dbReference type="ARBA" id="ARBA00031998"/>
    </source>
</evidence>
<accession>A0A6J3KW64</accession>
<gene>
    <name evidence="8" type="primary">LOC117236993</name>
</gene>
<dbReference type="GeneID" id="117236993"/>
<dbReference type="GO" id="GO:0003743">
    <property type="term" value="F:translation initiation factor activity"/>
    <property type="evidence" value="ECO:0007669"/>
    <property type="project" value="UniProtKB-UniRule"/>
</dbReference>
<dbReference type="AlphaFoldDB" id="A0A6J3KW64"/>
<evidence type="ECO:0000256" key="5">
    <source>
        <dbReference type="PROSITE-ProRule" id="PRU00181"/>
    </source>
</evidence>
<reference evidence="8" key="1">
    <citation type="submission" date="2025-08" db="UniProtKB">
        <authorList>
            <consortium name="RefSeq"/>
        </authorList>
    </citation>
    <scope>IDENTIFICATION</scope>
    <source>
        <tissue evidence="8">Muscle</tissue>
    </source>
</reference>
<dbReference type="InterPro" id="IPR001253">
    <property type="entry name" value="TIF_eIF-1A"/>
</dbReference>
<proteinExistence type="inferred from homology"/>